<evidence type="ECO:0000256" key="2">
    <source>
        <dbReference type="ARBA" id="ARBA00006448"/>
    </source>
</evidence>
<dbReference type="Gene3D" id="3.30.240.20">
    <property type="entry name" value="bsu07140 like domains"/>
    <property type="match status" value="1"/>
</dbReference>
<keyword evidence="11" id="KW-1185">Reference proteome</keyword>
<feature type="region of interest" description="Disordered" evidence="7">
    <location>
        <begin position="145"/>
        <end position="168"/>
    </location>
</feature>
<evidence type="ECO:0000313" key="11">
    <source>
        <dbReference type="Proteomes" id="UP000632273"/>
    </source>
</evidence>
<keyword evidence="6 8" id="KW-0472">Membrane</keyword>
<evidence type="ECO:0000256" key="4">
    <source>
        <dbReference type="ARBA" id="ARBA00022692"/>
    </source>
</evidence>
<evidence type="ECO:0000313" key="10">
    <source>
        <dbReference type="EMBL" id="GGE98074.1"/>
    </source>
</evidence>
<keyword evidence="3" id="KW-1003">Cell membrane</keyword>
<feature type="transmembrane region" description="Helical" evidence="8">
    <location>
        <begin position="37"/>
        <end position="69"/>
    </location>
</feature>
<evidence type="ECO:0000256" key="5">
    <source>
        <dbReference type="ARBA" id="ARBA00022989"/>
    </source>
</evidence>
<evidence type="ECO:0000256" key="7">
    <source>
        <dbReference type="SAM" id="MobiDB-lite"/>
    </source>
</evidence>
<keyword evidence="5 8" id="KW-1133">Transmembrane helix</keyword>
<dbReference type="PANTHER" id="PTHR34582:SF6">
    <property type="entry name" value="UPF0702 TRANSMEMBRANE PROTEIN YCAP"/>
    <property type="match status" value="1"/>
</dbReference>
<keyword evidence="4 8" id="KW-0812">Transmembrane</keyword>
<evidence type="ECO:0000256" key="8">
    <source>
        <dbReference type="SAM" id="Phobius"/>
    </source>
</evidence>
<feature type="domain" description="YetF C-terminal" evidence="9">
    <location>
        <begin position="79"/>
        <end position="149"/>
    </location>
</feature>
<organism evidence="10 11">
    <name type="scientific">Hymenobacter cavernae</name>
    <dbReference type="NCBI Taxonomy" id="2044852"/>
    <lineage>
        <taxon>Bacteria</taxon>
        <taxon>Pseudomonadati</taxon>
        <taxon>Bacteroidota</taxon>
        <taxon>Cytophagia</taxon>
        <taxon>Cytophagales</taxon>
        <taxon>Hymenobacteraceae</taxon>
        <taxon>Hymenobacter</taxon>
    </lineage>
</organism>
<comment type="similarity">
    <text evidence="2">Belongs to the UPF0702 family.</text>
</comment>
<comment type="caution">
    <text evidence="10">The sequence shown here is derived from an EMBL/GenBank/DDBJ whole genome shotgun (WGS) entry which is preliminary data.</text>
</comment>
<evidence type="ECO:0000256" key="6">
    <source>
        <dbReference type="ARBA" id="ARBA00023136"/>
    </source>
</evidence>
<gene>
    <name evidence="10" type="ORF">GCM10011383_06080</name>
</gene>
<dbReference type="InterPro" id="IPR023090">
    <property type="entry name" value="UPF0702_alpha/beta_dom_sf"/>
</dbReference>
<dbReference type="RefSeq" id="WP_188810789.1">
    <property type="nucleotide sequence ID" value="NZ_BMHT01000001.1"/>
</dbReference>
<evidence type="ECO:0000256" key="3">
    <source>
        <dbReference type="ARBA" id="ARBA00022475"/>
    </source>
</evidence>
<sequence>MAGAMCARAVVVFFVALVLLRIAGTHAFGAGTAFDTVLRIILVAVLSRTIVAASPFFGTLLASTVLVVLHRLLAIAAFHSDFVGSLIKGEPRVLAQQGNLLQDELRKTNISEKDLHEGLRDAANIDSLAEAETVRLERNGKISVVKRQDGSSGPAPKPGALAQAGQLT</sequence>
<dbReference type="PANTHER" id="PTHR34582">
    <property type="entry name" value="UPF0702 TRANSMEMBRANE PROTEIN YCAP"/>
    <property type="match status" value="1"/>
</dbReference>
<proteinExistence type="inferred from homology"/>
<dbReference type="InterPro" id="IPR007353">
    <property type="entry name" value="DUF421"/>
</dbReference>
<reference evidence="11" key="1">
    <citation type="journal article" date="2019" name="Int. J. Syst. Evol. Microbiol.">
        <title>The Global Catalogue of Microorganisms (GCM) 10K type strain sequencing project: providing services to taxonomists for standard genome sequencing and annotation.</title>
        <authorList>
            <consortium name="The Broad Institute Genomics Platform"/>
            <consortium name="The Broad Institute Genome Sequencing Center for Infectious Disease"/>
            <person name="Wu L."/>
            <person name="Ma J."/>
        </authorList>
    </citation>
    <scope>NUCLEOTIDE SEQUENCE [LARGE SCALE GENOMIC DNA]</scope>
    <source>
        <strain evidence="11">CGMCC 1.15197</strain>
    </source>
</reference>
<dbReference type="Pfam" id="PF04239">
    <property type="entry name" value="DUF421"/>
    <property type="match status" value="1"/>
</dbReference>
<comment type="subcellular location">
    <subcellularLocation>
        <location evidence="1">Cell membrane</location>
        <topology evidence="1">Multi-pass membrane protein</topology>
    </subcellularLocation>
</comment>
<accession>A0ABQ1TNW6</accession>
<dbReference type="EMBL" id="BMHT01000001">
    <property type="protein sequence ID" value="GGE98074.1"/>
    <property type="molecule type" value="Genomic_DNA"/>
</dbReference>
<name>A0ABQ1TNW6_9BACT</name>
<dbReference type="Proteomes" id="UP000632273">
    <property type="component" value="Unassembled WGS sequence"/>
</dbReference>
<evidence type="ECO:0000259" key="9">
    <source>
        <dbReference type="Pfam" id="PF04239"/>
    </source>
</evidence>
<evidence type="ECO:0000256" key="1">
    <source>
        <dbReference type="ARBA" id="ARBA00004651"/>
    </source>
</evidence>
<protein>
    <recommendedName>
        <fullName evidence="9">YetF C-terminal domain-containing protein</fullName>
    </recommendedName>
</protein>